<dbReference type="CDD" id="cd04301">
    <property type="entry name" value="NAT_SF"/>
    <property type="match status" value="1"/>
</dbReference>
<proteinExistence type="predicted"/>
<keyword evidence="2" id="KW-0808">Transferase</keyword>
<evidence type="ECO:0000313" key="3">
    <source>
        <dbReference type="Proteomes" id="UP000030635"/>
    </source>
</evidence>
<dbReference type="RefSeq" id="WP_052139590.1">
    <property type="nucleotide sequence ID" value="NZ_CP006905.1"/>
</dbReference>
<dbReference type="OrthoDB" id="1910906at2"/>
<dbReference type="HOGENOM" id="CLU_082666_0_0_9"/>
<dbReference type="Gene3D" id="3.40.630.30">
    <property type="match status" value="1"/>
</dbReference>
<evidence type="ECO:0000313" key="2">
    <source>
        <dbReference type="EMBL" id="AIY82385.1"/>
    </source>
</evidence>
<reference evidence="2 3" key="1">
    <citation type="journal article" date="2015" name="Infect. Genet. Evol.">
        <title>Genomic sequences of six botulinum neurotoxin-producing strains representing three clostridial species illustrate the mobility and diversity of botulinum neurotoxin genes.</title>
        <authorList>
            <person name="Smith T.J."/>
            <person name="Hill K.K."/>
            <person name="Xie G."/>
            <person name="Foley B.T."/>
            <person name="Williamson C.H."/>
            <person name="Foster J.T."/>
            <person name="Johnson S.L."/>
            <person name="Chertkov O."/>
            <person name="Teshima H."/>
            <person name="Gibbons H.S."/>
            <person name="Johnsky L.A."/>
            <person name="Karavis M.A."/>
            <person name="Smith L.A."/>
        </authorList>
    </citation>
    <scope>NUCLEOTIDE SEQUENCE [LARGE SCALE GENOMIC DNA]</scope>
    <source>
        <strain evidence="2">Sullivan</strain>
    </source>
</reference>
<evidence type="ECO:0000259" key="1">
    <source>
        <dbReference type="PROSITE" id="PS51186"/>
    </source>
</evidence>
<organism evidence="2 3">
    <name type="scientific">Clostridium baratii str. Sullivan</name>
    <dbReference type="NCBI Taxonomy" id="1415775"/>
    <lineage>
        <taxon>Bacteria</taxon>
        <taxon>Bacillati</taxon>
        <taxon>Bacillota</taxon>
        <taxon>Clostridia</taxon>
        <taxon>Eubacteriales</taxon>
        <taxon>Clostridiaceae</taxon>
        <taxon>Clostridium</taxon>
    </lineage>
</organism>
<dbReference type="AlphaFoldDB" id="A0A0A7FTY9"/>
<name>A0A0A7FTY9_9CLOT</name>
<dbReference type="STRING" id="1561.NPD11_310"/>
<dbReference type="Proteomes" id="UP000030635">
    <property type="component" value="Chromosome"/>
</dbReference>
<dbReference type="KEGG" id="cbv:U729_2718"/>
<dbReference type="EMBL" id="CP006905">
    <property type="protein sequence ID" value="AIY82385.1"/>
    <property type="molecule type" value="Genomic_DNA"/>
</dbReference>
<accession>A0A0A7FTY9</accession>
<dbReference type="eggNOG" id="COG0456">
    <property type="taxonomic scope" value="Bacteria"/>
</dbReference>
<protein>
    <submittedName>
        <fullName evidence="2">Acetyltransferase family protein</fullName>
    </submittedName>
</protein>
<dbReference type="Pfam" id="PF00583">
    <property type="entry name" value="Acetyltransf_1"/>
    <property type="match status" value="1"/>
</dbReference>
<dbReference type="InterPro" id="IPR016181">
    <property type="entry name" value="Acyl_CoA_acyltransferase"/>
</dbReference>
<dbReference type="InterPro" id="IPR000182">
    <property type="entry name" value="GNAT_dom"/>
</dbReference>
<feature type="domain" description="N-acetyltransferase" evidence="1">
    <location>
        <begin position="153"/>
        <end position="285"/>
    </location>
</feature>
<dbReference type="SUPFAM" id="SSF55729">
    <property type="entry name" value="Acyl-CoA N-acyltransferases (Nat)"/>
    <property type="match status" value="1"/>
</dbReference>
<dbReference type="GO" id="GO:0016747">
    <property type="term" value="F:acyltransferase activity, transferring groups other than amino-acyl groups"/>
    <property type="evidence" value="ECO:0007669"/>
    <property type="project" value="InterPro"/>
</dbReference>
<keyword evidence="3" id="KW-1185">Reference proteome</keyword>
<gene>
    <name evidence="2" type="ORF">U729_2718</name>
</gene>
<dbReference type="PROSITE" id="PS51186">
    <property type="entry name" value="GNAT"/>
    <property type="match status" value="1"/>
</dbReference>
<sequence length="285" mass="34478">MVHYEKLNKDNFYNLCELLKESLIYNSYKKRVDEFFTQLNFFKKILFKKNIILAKLDNDYVGYIWYELKSLDTILLNDIYIRDSFIKYLNINNIQYFKDKVIIYQGFEDILTKMILEKNDFSKVKITKLMKKTIFSSIPIEADENLSIRIFRKNIDEKIRCNIQNNIFNDNDRIPLKVKDIKYEETQEYYINDLCMFLIKDNKEIGYCQVVFHKNMYMIVNFGIIYEFRGYGYGKYLLSSVLNELYKKSIFDVYIRVDLNNFKAFNLYKNTGFNYVGNFSTWIKS</sequence>